<dbReference type="InterPro" id="IPR025558">
    <property type="entry name" value="DUF4283"/>
</dbReference>
<dbReference type="EMBL" id="KK785088">
    <property type="protein sequence ID" value="KDO50220.1"/>
    <property type="molecule type" value="Genomic_DNA"/>
</dbReference>
<feature type="non-terminal residue" evidence="2">
    <location>
        <position position="92"/>
    </location>
</feature>
<dbReference type="InterPro" id="IPR040256">
    <property type="entry name" value="At4g02000-like"/>
</dbReference>
<feature type="domain" description="DUF4283" evidence="1">
    <location>
        <begin position="2"/>
        <end position="76"/>
    </location>
</feature>
<dbReference type="PANTHER" id="PTHR31286">
    <property type="entry name" value="GLYCINE-RICH CELL WALL STRUCTURAL PROTEIN 1.8-LIKE"/>
    <property type="match status" value="1"/>
</dbReference>
<protein>
    <recommendedName>
        <fullName evidence="1">DUF4283 domain-containing protein</fullName>
    </recommendedName>
</protein>
<evidence type="ECO:0000313" key="2">
    <source>
        <dbReference type="EMBL" id="KDO50220.1"/>
    </source>
</evidence>
<dbReference type="AlphaFoldDB" id="A0A067E8P2"/>
<proteinExistence type="predicted"/>
<organism evidence="2 3">
    <name type="scientific">Citrus sinensis</name>
    <name type="common">Sweet orange</name>
    <name type="synonym">Citrus aurantium var. sinensis</name>
    <dbReference type="NCBI Taxonomy" id="2711"/>
    <lineage>
        <taxon>Eukaryota</taxon>
        <taxon>Viridiplantae</taxon>
        <taxon>Streptophyta</taxon>
        <taxon>Embryophyta</taxon>
        <taxon>Tracheophyta</taxon>
        <taxon>Spermatophyta</taxon>
        <taxon>Magnoliopsida</taxon>
        <taxon>eudicotyledons</taxon>
        <taxon>Gunneridae</taxon>
        <taxon>Pentapetalae</taxon>
        <taxon>rosids</taxon>
        <taxon>malvids</taxon>
        <taxon>Sapindales</taxon>
        <taxon>Rutaceae</taxon>
        <taxon>Aurantioideae</taxon>
        <taxon>Citrus</taxon>
    </lineage>
</organism>
<evidence type="ECO:0000259" key="1">
    <source>
        <dbReference type="Pfam" id="PF14111"/>
    </source>
</evidence>
<evidence type="ECO:0000313" key="3">
    <source>
        <dbReference type="Proteomes" id="UP000027120"/>
    </source>
</evidence>
<keyword evidence="3" id="KW-1185">Reference proteome</keyword>
<name>A0A067E8P2_CITSI</name>
<gene>
    <name evidence="2" type="ORF">CISIN_1g0394272mg</name>
</gene>
<sequence>MVVVKLLGRSIGYSALCNRLGLLWNSTSDFSVIDLENNYFLVRFKSKEDVDFALSQGPWTIMEHYLIVRPWTQHFDNLKEECDSVIAWIRLP</sequence>
<dbReference type="Pfam" id="PF14111">
    <property type="entry name" value="DUF4283"/>
    <property type="match status" value="1"/>
</dbReference>
<dbReference type="PANTHER" id="PTHR31286:SF99">
    <property type="entry name" value="DUF4283 DOMAIN-CONTAINING PROTEIN"/>
    <property type="match status" value="1"/>
</dbReference>
<accession>A0A067E8P2</accession>
<reference evidence="2 3" key="1">
    <citation type="submission" date="2014-04" db="EMBL/GenBank/DDBJ databases">
        <authorList>
            <consortium name="International Citrus Genome Consortium"/>
            <person name="Gmitter F."/>
            <person name="Chen C."/>
            <person name="Farmerie W."/>
            <person name="Harkins T."/>
            <person name="Desany B."/>
            <person name="Mohiuddin M."/>
            <person name="Kodira C."/>
            <person name="Borodovsky M."/>
            <person name="Lomsadze A."/>
            <person name="Burns P."/>
            <person name="Jenkins J."/>
            <person name="Prochnik S."/>
            <person name="Shu S."/>
            <person name="Chapman J."/>
            <person name="Pitluck S."/>
            <person name="Schmutz J."/>
            <person name="Rokhsar D."/>
        </authorList>
    </citation>
    <scope>NUCLEOTIDE SEQUENCE</scope>
</reference>
<dbReference type="Proteomes" id="UP000027120">
    <property type="component" value="Unassembled WGS sequence"/>
</dbReference>